<dbReference type="AlphaFoldDB" id="A0A444VID2"/>
<dbReference type="Proteomes" id="UP000290261">
    <property type="component" value="Unassembled WGS sequence"/>
</dbReference>
<reference evidence="1 2" key="1">
    <citation type="submission" date="2014-04" db="EMBL/GenBank/DDBJ databases">
        <title>Whole genome of Muricauda olearia.</title>
        <authorList>
            <person name="Zhang X.-H."/>
            <person name="Tang K."/>
        </authorList>
    </citation>
    <scope>NUCLEOTIDE SEQUENCE [LARGE SCALE GENOMIC DNA]</scope>
    <source>
        <strain evidence="1 2">Th120</strain>
    </source>
</reference>
<accession>A0A444VID2</accession>
<comment type="caution">
    <text evidence="1">The sequence shown here is derived from an EMBL/GenBank/DDBJ whole genome shotgun (WGS) entry which is preliminary data.</text>
</comment>
<evidence type="ECO:0000313" key="1">
    <source>
        <dbReference type="EMBL" id="RYC50511.1"/>
    </source>
</evidence>
<keyword evidence="2" id="KW-1185">Reference proteome</keyword>
<proteinExistence type="predicted"/>
<gene>
    <name evidence="1" type="ORF">DN53_17920</name>
</gene>
<dbReference type="PROSITE" id="PS51257">
    <property type="entry name" value="PROKAR_LIPOPROTEIN"/>
    <property type="match status" value="1"/>
</dbReference>
<sequence length="143" mass="15650">MRKTATFLGLFIIVSCGSGLDGEEEVYFYTFILINETGATVVITGDSPERVEELQNGQSFSCGYTSISGTAVGICEDYVFIFFPQINKGYQCYGGSGDTGLCFEGGMGLFTKLEGTIFTEIAPRTYEYVLTPELLEDAFELPE</sequence>
<organism evidence="1 2">
    <name type="scientific">Flagellimonas olearia</name>
    <dbReference type="NCBI Taxonomy" id="552546"/>
    <lineage>
        <taxon>Bacteria</taxon>
        <taxon>Pseudomonadati</taxon>
        <taxon>Bacteroidota</taxon>
        <taxon>Flavobacteriia</taxon>
        <taxon>Flavobacteriales</taxon>
        <taxon>Flavobacteriaceae</taxon>
        <taxon>Flagellimonas</taxon>
    </lineage>
</organism>
<evidence type="ECO:0008006" key="3">
    <source>
        <dbReference type="Google" id="ProtNLM"/>
    </source>
</evidence>
<dbReference type="RefSeq" id="WP_129655484.1">
    <property type="nucleotide sequence ID" value="NZ_ML142913.1"/>
</dbReference>
<name>A0A444VID2_9FLAO</name>
<dbReference type="EMBL" id="JJMP01000009">
    <property type="protein sequence ID" value="RYC50511.1"/>
    <property type="molecule type" value="Genomic_DNA"/>
</dbReference>
<protein>
    <recommendedName>
        <fullName evidence="3">Lipoprotein</fullName>
    </recommendedName>
</protein>
<evidence type="ECO:0000313" key="2">
    <source>
        <dbReference type="Proteomes" id="UP000290261"/>
    </source>
</evidence>